<dbReference type="KEGG" id="tcd:AAIA72_11590"/>
<gene>
    <name evidence="2" type="ORF">AAIA72_11590</name>
</gene>
<sequence length="242" mass="27275">MTPPRDTASDPLARDHKAYLQTARQWLNRYFRWVTIGSFPLALLVLILIREPGPRVELALTLISLFMFGMFAKGARVCWMILSTGPRDHPARAWAGPSFVMCLVVSLFTSLLAARFVYLTLTTPFQWRADVIVEHDARYDVAAELISLYGPEVVEVIPESDGRTRKRTRLRLGETTPRSGMLSVMLIGKRGSNEFLEKLGALKGRDDYPSQAIIEREGVYREAAGQCVFPCTNLCPEIIRIT</sequence>
<keyword evidence="1" id="KW-1133">Transmembrane helix</keyword>
<dbReference type="RefSeq" id="WP_369600482.1">
    <property type="nucleotide sequence ID" value="NZ_CP154858.1"/>
</dbReference>
<feature type="transmembrane region" description="Helical" evidence="1">
    <location>
        <begin position="30"/>
        <end position="49"/>
    </location>
</feature>
<evidence type="ECO:0000313" key="2">
    <source>
        <dbReference type="EMBL" id="XDT71446.1"/>
    </source>
</evidence>
<keyword evidence="1" id="KW-0812">Transmembrane</keyword>
<feature type="transmembrane region" description="Helical" evidence="1">
    <location>
        <begin position="58"/>
        <end position="82"/>
    </location>
</feature>
<protein>
    <submittedName>
        <fullName evidence="2">Uncharacterized protein</fullName>
    </submittedName>
</protein>
<organism evidence="2">
    <name type="scientific">Thermohahella caldifontis</name>
    <dbReference type="NCBI Taxonomy" id="3142973"/>
    <lineage>
        <taxon>Bacteria</taxon>
        <taxon>Pseudomonadati</taxon>
        <taxon>Pseudomonadota</taxon>
        <taxon>Gammaproteobacteria</taxon>
        <taxon>Oceanospirillales</taxon>
        <taxon>Hahellaceae</taxon>
        <taxon>Thermohahella</taxon>
    </lineage>
</organism>
<keyword evidence="1" id="KW-0472">Membrane</keyword>
<dbReference type="AlphaFoldDB" id="A0AB39UUG4"/>
<reference evidence="2" key="1">
    <citation type="submission" date="2024-05" db="EMBL/GenBank/DDBJ databases">
        <title>Genome sequencing of novel strain.</title>
        <authorList>
            <person name="Ganbat D."/>
            <person name="Ganbat S."/>
            <person name="Lee S.-J."/>
        </authorList>
    </citation>
    <scope>NUCLEOTIDE SEQUENCE</scope>
    <source>
        <strain evidence="2">SMD15-11</strain>
    </source>
</reference>
<name>A0AB39UUG4_9GAMM</name>
<dbReference type="EMBL" id="CP154858">
    <property type="protein sequence ID" value="XDT71446.1"/>
    <property type="molecule type" value="Genomic_DNA"/>
</dbReference>
<accession>A0AB39UUG4</accession>
<evidence type="ECO:0000256" key="1">
    <source>
        <dbReference type="SAM" id="Phobius"/>
    </source>
</evidence>
<feature type="transmembrane region" description="Helical" evidence="1">
    <location>
        <begin position="94"/>
        <end position="118"/>
    </location>
</feature>
<proteinExistence type="predicted"/>